<comment type="caution">
    <text evidence="7">The sequence shown here is derived from an EMBL/GenBank/DDBJ whole genome shotgun (WGS) entry which is preliminary data.</text>
</comment>
<dbReference type="InterPro" id="IPR036388">
    <property type="entry name" value="WH-like_DNA-bd_sf"/>
</dbReference>
<name>A0A316H9S3_9SPHI</name>
<dbReference type="GO" id="GO:0006352">
    <property type="term" value="P:DNA-templated transcription initiation"/>
    <property type="evidence" value="ECO:0007669"/>
    <property type="project" value="InterPro"/>
</dbReference>
<dbReference type="InterPro" id="IPR039425">
    <property type="entry name" value="RNA_pol_sigma-70-like"/>
</dbReference>
<evidence type="ECO:0000256" key="2">
    <source>
        <dbReference type="ARBA" id="ARBA00023015"/>
    </source>
</evidence>
<dbReference type="Gene3D" id="1.10.1740.10">
    <property type="match status" value="1"/>
</dbReference>
<dbReference type="RefSeq" id="WP_109608529.1">
    <property type="nucleotide sequence ID" value="NZ_QGHA01000005.1"/>
</dbReference>
<proteinExistence type="inferred from homology"/>
<keyword evidence="3" id="KW-0731">Sigma factor</keyword>
<comment type="similarity">
    <text evidence="1">Belongs to the sigma-70 factor family. ECF subfamily.</text>
</comment>
<dbReference type="InterPro" id="IPR013324">
    <property type="entry name" value="RNA_pol_sigma_r3/r4-like"/>
</dbReference>
<dbReference type="InterPro" id="IPR014327">
    <property type="entry name" value="RNA_pol_sigma70_bacteroid"/>
</dbReference>
<evidence type="ECO:0000256" key="4">
    <source>
        <dbReference type="ARBA" id="ARBA00023163"/>
    </source>
</evidence>
<dbReference type="SUPFAM" id="SSF88946">
    <property type="entry name" value="Sigma2 domain of RNA polymerase sigma factors"/>
    <property type="match status" value="1"/>
</dbReference>
<evidence type="ECO:0000259" key="6">
    <source>
        <dbReference type="Pfam" id="PF08281"/>
    </source>
</evidence>
<dbReference type="EMBL" id="QGHA01000005">
    <property type="protein sequence ID" value="PWK77103.1"/>
    <property type="molecule type" value="Genomic_DNA"/>
</dbReference>
<gene>
    <name evidence="7" type="ORF">LX99_02913</name>
</gene>
<feature type="domain" description="RNA polymerase sigma-70 region 2" evidence="5">
    <location>
        <begin position="27"/>
        <end position="88"/>
    </location>
</feature>
<dbReference type="PANTHER" id="PTHR43133">
    <property type="entry name" value="RNA POLYMERASE ECF-TYPE SIGMA FACTO"/>
    <property type="match status" value="1"/>
</dbReference>
<keyword evidence="2" id="KW-0805">Transcription regulation</keyword>
<dbReference type="SUPFAM" id="SSF88659">
    <property type="entry name" value="Sigma3 and sigma4 domains of RNA polymerase sigma factors"/>
    <property type="match status" value="1"/>
</dbReference>
<dbReference type="InterPro" id="IPR014284">
    <property type="entry name" value="RNA_pol_sigma-70_dom"/>
</dbReference>
<evidence type="ECO:0000259" key="5">
    <source>
        <dbReference type="Pfam" id="PF04542"/>
    </source>
</evidence>
<reference evidence="7 8" key="1">
    <citation type="submission" date="2018-05" db="EMBL/GenBank/DDBJ databases">
        <title>Genomic Encyclopedia of Archaeal and Bacterial Type Strains, Phase II (KMG-II): from individual species to whole genera.</title>
        <authorList>
            <person name="Goeker M."/>
        </authorList>
    </citation>
    <scope>NUCLEOTIDE SEQUENCE [LARGE SCALE GENOMIC DNA]</scope>
    <source>
        <strain evidence="7 8">DSM 19975</strain>
    </source>
</reference>
<evidence type="ECO:0000256" key="1">
    <source>
        <dbReference type="ARBA" id="ARBA00010641"/>
    </source>
</evidence>
<dbReference type="Gene3D" id="1.10.10.10">
    <property type="entry name" value="Winged helix-like DNA-binding domain superfamily/Winged helix DNA-binding domain"/>
    <property type="match status" value="1"/>
</dbReference>
<sequence length="190" mass="22038">MIRYNQLSDEELLQLLVEQDTRAFSEIYNRYWSRLIAMAYSHTKEKFAAEEIVQEIFLSVWARRDVIRIDSLKAYLATAVKFSVFKYHYNQTRNAKVLGALNHAPPPLTDEIVHARFLEEYINGIVEQLPEKCRIIYKHSRNKGMSAKDIAQEMSIAEKTVEAHLTKALKTLRLNLKGLFVLLAIALKLL</sequence>
<dbReference type="InterPro" id="IPR013249">
    <property type="entry name" value="RNA_pol_sigma70_r4_t2"/>
</dbReference>
<dbReference type="Pfam" id="PF04542">
    <property type="entry name" value="Sigma70_r2"/>
    <property type="match status" value="1"/>
</dbReference>
<protein>
    <submittedName>
        <fullName evidence="7">RNA polymerase sigma-70 factor (ECF subfamily)</fullName>
    </submittedName>
</protein>
<dbReference type="GO" id="GO:0016987">
    <property type="term" value="F:sigma factor activity"/>
    <property type="evidence" value="ECO:0007669"/>
    <property type="project" value="UniProtKB-KW"/>
</dbReference>
<dbReference type="Proteomes" id="UP000245678">
    <property type="component" value="Unassembled WGS sequence"/>
</dbReference>
<feature type="domain" description="RNA polymerase sigma factor 70 region 4 type 2" evidence="6">
    <location>
        <begin position="125"/>
        <end position="172"/>
    </location>
</feature>
<dbReference type="PRINTS" id="PR00038">
    <property type="entry name" value="HTHLUXR"/>
</dbReference>
<dbReference type="NCBIfam" id="TIGR02937">
    <property type="entry name" value="sigma70-ECF"/>
    <property type="match status" value="1"/>
</dbReference>
<evidence type="ECO:0000313" key="7">
    <source>
        <dbReference type="EMBL" id="PWK77103.1"/>
    </source>
</evidence>
<dbReference type="InterPro" id="IPR000792">
    <property type="entry name" value="Tscrpt_reg_LuxR_C"/>
</dbReference>
<dbReference type="GO" id="GO:0003677">
    <property type="term" value="F:DNA binding"/>
    <property type="evidence" value="ECO:0007669"/>
    <property type="project" value="InterPro"/>
</dbReference>
<keyword evidence="8" id="KW-1185">Reference proteome</keyword>
<dbReference type="NCBIfam" id="TIGR02985">
    <property type="entry name" value="Sig70_bacteroi1"/>
    <property type="match status" value="1"/>
</dbReference>
<organism evidence="7 8">
    <name type="scientific">Mucilaginibacter oryzae</name>
    <dbReference type="NCBI Taxonomy" id="468058"/>
    <lineage>
        <taxon>Bacteria</taxon>
        <taxon>Pseudomonadati</taxon>
        <taxon>Bacteroidota</taxon>
        <taxon>Sphingobacteriia</taxon>
        <taxon>Sphingobacteriales</taxon>
        <taxon>Sphingobacteriaceae</taxon>
        <taxon>Mucilaginibacter</taxon>
    </lineage>
</organism>
<dbReference type="AlphaFoldDB" id="A0A316H9S3"/>
<accession>A0A316H9S3</accession>
<evidence type="ECO:0000256" key="3">
    <source>
        <dbReference type="ARBA" id="ARBA00023082"/>
    </source>
</evidence>
<dbReference type="InterPro" id="IPR007627">
    <property type="entry name" value="RNA_pol_sigma70_r2"/>
</dbReference>
<dbReference type="Pfam" id="PF08281">
    <property type="entry name" value="Sigma70_r4_2"/>
    <property type="match status" value="1"/>
</dbReference>
<dbReference type="InterPro" id="IPR013325">
    <property type="entry name" value="RNA_pol_sigma_r2"/>
</dbReference>
<keyword evidence="4" id="KW-0804">Transcription</keyword>
<dbReference type="PANTHER" id="PTHR43133:SF46">
    <property type="entry name" value="RNA POLYMERASE SIGMA-70 FACTOR ECF SUBFAMILY"/>
    <property type="match status" value="1"/>
</dbReference>
<evidence type="ECO:0000313" key="8">
    <source>
        <dbReference type="Proteomes" id="UP000245678"/>
    </source>
</evidence>